<protein>
    <submittedName>
        <fullName evidence="1">Uncharacterized protein</fullName>
    </submittedName>
</protein>
<sequence length="84" mass="9677">MKANQIPFSDWWLNQLKGFVFPPEISTTQLLYYMTQEKTTRNTCVQLTNENPNRVGNATSVQRERKGTFTVGMIHVSDQSPLEL</sequence>
<gene>
    <name evidence="1" type="ORF">GDO86_016583</name>
</gene>
<accession>A0A8T2K023</accession>
<reference evidence="1" key="1">
    <citation type="thesis" date="2020" institute="ProQuest LLC" country="789 East Eisenhower Parkway, Ann Arbor, MI, USA">
        <title>Comparative Genomics and Chromosome Evolution.</title>
        <authorList>
            <person name="Mudd A.B."/>
        </authorList>
    </citation>
    <scope>NUCLEOTIDE SEQUENCE</scope>
    <source>
        <strain evidence="1">Female2</strain>
        <tissue evidence="1">Blood</tissue>
    </source>
</reference>
<name>A0A8T2K023_9PIPI</name>
<dbReference type="AlphaFoldDB" id="A0A8T2K023"/>
<dbReference type="EMBL" id="JAACNH010000003">
    <property type="protein sequence ID" value="KAG8449952.1"/>
    <property type="molecule type" value="Genomic_DNA"/>
</dbReference>
<comment type="caution">
    <text evidence="1">The sequence shown here is derived from an EMBL/GenBank/DDBJ whole genome shotgun (WGS) entry which is preliminary data.</text>
</comment>
<keyword evidence="2" id="KW-1185">Reference proteome</keyword>
<dbReference type="Proteomes" id="UP000812440">
    <property type="component" value="Chromosome 8_10"/>
</dbReference>
<proteinExistence type="predicted"/>
<evidence type="ECO:0000313" key="2">
    <source>
        <dbReference type="Proteomes" id="UP000812440"/>
    </source>
</evidence>
<evidence type="ECO:0000313" key="1">
    <source>
        <dbReference type="EMBL" id="KAG8449952.1"/>
    </source>
</evidence>
<organism evidence="1 2">
    <name type="scientific">Hymenochirus boettgeri</name>
    <name type="common">Congo dwarf clawed frog</name>
    <dbReference type="NCBI Taxonomy" id="247094"/>
    <lineage>
        <taxon>Eukaryota</taxon>
        <taxon>Metazoa</taxon>
        <taxon>Chordata</taxon>
        <taxon>Craniata</taxon>
        <taxon>Vertebrata</taxon>
        <taxon>Euteleostomi</taxon>
        <taxon>Amphibia</taxon>
        <taxon>Batrachia</taxon>
        <taxon>Anura</taxon>
        <taxon>Pipoidea</taxon>
        <taxon>Pipidae</taxon>
        <taxon>Pipinae</taxon>
        <taxon>Hymenochirus</taxon>
    </lineage>
</organism>